<keyword evidence="1" id="KW-0472">Membrane</keyword>
<evidence type="ECO:0000313" key="2">
    <source>
        <dbReference type="EMBL" id="CAF1650706.1"/>
    </source>
</evidence>
<protein>
    <submittedName>
        <fullName evidence="2">Uncharacterized protein</fullName>
    </submittedName>
</protein>
<name>A0A816EK60_9BILA</name>
<gene>
    <name evidence="2" type="ORF">GPM918_LOCUS45502</name>
    <name evidence="3" type="ORF">SRO942_LOCUS48050</name>
</gene>
<dbReference type="Proteomes" id="UP000681722">
    <property type="component" value="Unassembled WGS sequence"/>
</dbReference>
<feature type="transmembrane region" description="Helical" evidence="1">
    <location>
        <begin position="6"/>
        <end position="23"/>
    </location>
</feature>
<keyword evidence="1" id="KW-1133">Transmembrane helix</keyword>
<dbReference type="AlphaFoldDB" id="A0A816EK60"/>
<evidence type="ECO:0000313" key="3">
    <source>
        <dbReference type="EMBL" id="CAF4578572.1"/>
    </source>
</evidence>
<dbReference type="EMBL" id="CAJOBC010121993">
    <property type="protein sequence ID" value="CAF4578572.1"/>
    <property type="molecule type" value="Genomic_DNA"/>
</dbReference>
<dbReference type="EMBL" id="CAJNOQ010051339">
    <property type="protein sequence ID" value="CAF1650706.1"/>
    <property type="molecule type" value="Genomic_DNA"/>
</dbReference>
<dbReference type="OrthoDB" id="9990906at2759"/>
<keyword evidence="4" id="KW-1185">Reference proteome</keyword>
<organism evidence="2 4">
    <name type="scientific">Didymodactylos carnosus</name>
    <dbReference type="NCBI Taxonomy" id="1234261"/>
    <lineage>
        <taxon>Eukaryota</taxon>
        <taxon>Metazoa</taxon>
        <taxon>Spiralia</taxon>
        <taxon>Gnathifera</taxon>
        <taxon>Rotifera</taxon>
        <taxon>Eurotatoria</taxon>
        <taxon>Bdelloidea</taxon>
        <taxon>Philodinida</taxon>
        <taxon>Philodinidae</taxon>
        <taxon>Didymodactylos</taxon>
    </lineage>
</organism>
<sequence>MIVSISFIFFLLELPVGIFIIFYQSKRNEQDSNIISLSNLSYQNVTLKMKKKNTTLLSSSCIDATWAIVNIMMYTNHVINFISYCMTGSRFRSELYQLIVCGKYYCVKLMNFKNQTSNYNGIKTAYLKSNDVIHEKHRSAGVLIAFMLNGTHKSHPIPMKSNKRILHIRRTAV</sequence>
<reference evidence="2" key="1">
    <citation type="submission" date="2021-02" db="EMBL/GenBank/DDBJ databases">
        <authorList>
            <person name="Nowell W R."/>
        </authorList>
    </citation>
    <scope>NUCLEOTIDE SEQUENCE</scope>
</reference>
<dbReference type="Proteomes" id="UP000663829">
    <property type="component" value="Unassembled WGS sequence"/>
</dbReference>
<evidence type="ECO:0000256" key="1">
    <source>
        <dbReference type="SAM" id="Phobius"/>
    </source>
</evidence>
<proteinExistence type="predicted"/>
<dbReference type="SUPFAM" id="SSF81321">
    <property type="entry name" value="Family A G protein-coupled receptor-like"/>
    <property type="match status" value="1"/>
</dbReference>
<evidence type="ECO:0000313" key="4">
    <source>
        <dbReference type="Proteomes" id="UP000663829"/>
    </source>
</evidence>
<accession>A0A816EK60</accession>
<keyword evidence="1" id="KW-0812">Transmembrane</keyword>
<comment type="caution">
    <text evidence="2">The sequence shown here is derived from an EMBL/GenBank/DDBJ whole genome shotgun (WGS) entry which is preliminary data.</text>
</comment>
<dbReference type="Gene3D" id="1.20.1070.10">
    <property type="entry name" value="Rhodopsin 7-helix transmembrane proteins"/>
    <property type="match status" value="1"/>
</dbReference>